<dbReference type="NCBIfam" id="NF033547">
    <property type="entry name" value="transpos_IS1595"/>
    <property type="match status" value="1"/>
</dbReference>
<name>A0ABS1DCG8_9PROT</name>
<dbReference type="InterPro" id="IPR051354">
    <property type="entry name" value="Transposase_27_IS1"/>
</dbReference>
<dbReference type="Pfam" id="PF12762">
    <property type="entry name" value="DDE_Tnp_IS1595"/>
    <property type="match status" value="1"/>
</dbReference>
<dbReference type="EMBL" id="NRRL01000009">
    <property type="protein sequence ID" value="MBK1667611.1"/>
    <property type="molecule type" value="Genomic_DNA"/>
</dbReference>
<feature type="domain" description="ISXO2-like transposase" evidence="1">
    <location>
        <begin position="121"/>
        <end position="293"/>
    </location>
</feature>
<dbReference type="InterPro" id="IPR024445">
    <property type="entry name" value="Tnp_ISXO2-like"/>
</dbReference>
<reference evidence="2 3" key="1">
    <citation type="journal article" date="2020" name="Microorganisms">
        <title>Osmotic Adaptation and Compatible Solute Biosynthesis of Phototrophic Bacteria as Revealed from Genome Analyses.</title>
        <authorList>
            <person name="Imhoff J.F."/>
            <person name="Rahn T."/>
            <person name="Kunzel S."/>
            <person name="Keller A."/>
            <person name="Neulinger S.C."/>
        </authorList>
    </citation>
    <scope>NUCLEOTIDE SEQUENCE [LARGE SCALE GENOMIC DNA]</scope>
    <source>
        <strain evidence="2 3">DSM 9895</strain>
    </source>
</reference>
<comment type="caution">
    <text evidence="2">The sequence shown here is derived from an EMBL/GenBank/DDBJ whole genome shotgun (WGS) entry which is preliminary data.</text>
</comment>
<gene>
    <name evidence="2" type="ORF">CKO28_06135</name>
</gene>
<accession>A0ABS1DCG8</accession>
<evidence type="ECO:0000259" key="1">
    <source>
        <dbReference type="SMART" id="SM01126"/>
    </source>
</evidence>
<evidence type="ECO:0000313" key="2">
    <source>
        <dbReference type="EMBL" id="MBK1667611.1"/>
    </source>
</evidence>
<keyword evidence="3" id="KW-1185">Reference proteome</keyword>
<dbReference type="SMART" id="SM01126">
    <property type="entry name" value="DDE_Tnp_IS1595"/>
    <property type="match status" value="1"/>
</dbReference>
<dbReference type="PANTHER" id="PTHR33293:SF1">
    <property type="entry name" value="INSERTION ELEMENT IS1 1 PROTEIN INSB-RELATED"/>
    <property type="match status" value="1"/>
</dbReference>
<sequence>MATAQSRLERRETEALLEERSGLEKHCCHCGSTAVRRWGKTRTQLQRWRCSDCGKTFSSATGTLVERVHRRDGMAAVAKDMMARQPQPCRALAAALGVDKMTVWRWRTRLLAALGDVGQSGLKGIVEADETYFRESRKGSREWVRHQRAPSRHPKPPRLRWRDYDRQGIPLPRGLSRWQIPVLVTRDRGGATAANRLRSTRLREIAQSLTPRLARDAMLCTDAAGVYRTYANRTGRAIEQVNTSLNQRVRANGVYHIQNVNAFHARFKEFMQPFRGPATKYLDGYVAWMLMRDANAQSSDGANPIFVRAL</sequence>
<protein>
    <recommendedName>
        <fullName evidence="1">ISXO2-like transposase domain-containing protein</fullName>
    </recommendedName>
</protein>
<dbReference type="Proteomes" id="UP001296873">
    <property type="component" value="Unassembled WGS sequence"/>
</dbReference>
<evidence type="ECO:0000313" key="3">
    <source>
        <dbReference type="Proteomes" id="UP001296873"/>
    </source>
</evidence>
<dbReference type="PANTHER" id="PTHR33293">
    <property type="entry name" value="INSERTION ELEMENT IS1 1 PROTEIN INSB-RELATED"/>
    <property type="match status" value="1"/>
</dbReference>
<organism evidence="2 3">
    <name type="scientific">Rhodovibrio sodomensis</name>
    <dbReference type="NCBI Taxonomy" id="1088"/>
    <lineage>
        <taxon>Bacteria</taxon>
        <taxon>Pseudomonadati</taxon>
        <taxon>Pseudomonadota</taxon>
        <taxon>Alphaproteobacteria</taxon>
        <taxon>Rhodospirillales</taxon>
        <taxon>Rhodovibrionaceae</taxon>
        <taxon>Rhodovibrio</taxon>
    </lineage>
</organism>
<proteinExistence type="predicted"/>